<feature type="compositionally biased region" description="Low complexity" evidence="2">
    <location>
        <begin position="177"/>
        <end position="194"/>
    </location>
</feature>
<feature type="compositionally biased region" description="Basic residues" evidence="2">
    <location>
        <begin position="496"/>
        <end position="508"/>
    </location>
</feature>
<dbReference type="Proteomes" id="UP000243015">
    <property type="component" value="Unassembled WGS sequence"/>
</dbReference>
<comment type="caution">
    <text evidence="4">The sequence shown here is derived from an EMBL/GenBank/DDBJ whole genome shotgun (WGS) entry which is preliminary data.</text>
</comment>
<gene>
    <name evidence="4" type="ORF">A7C99_4717</name>
</gene>
<feature type="region of interest" description="Disordered" evidence="2">
    <location>
        <begin position="484"/>
        <end position="586"/>
    </location>
</feature>
<dbReference type="EMBL" id="LHPM01000017">
    <property type="protein sequence ID" value="OAL64063.1"/>
    <property type="molecule type" value="Genomic_DNA"/>
</dbReference>
<sequence length="666" mass="73776">MKSHAIAYRLPYPVVFFACVYLISYFIHVICLYLAVFAFAFARPAAKNAHHVTVAPAFDFLFHQNNQRKAQRRRRRETPTASTSSSIASFQRPIRPAIHCRRVYKAFDDRDIFTIERTLPGTPRCGLVAQAPKLHHPWNASATRAVTTRTMDKQRDTAARDGQTRPSLSPAVEIAVPSTPTPELSSSSSPAPDSQATQIQSQPDRVDSEKPTLPSSAAGQSSPSMTPPPSVQAPANVSTPAQRARSQSHPFLASPPSTVNQSLCDAYGISERLPTVSEINDADEPALRKIANELLVVAQDFRMSAAHFKLQNSLLSLTSNEAVKRAEVEQQLAKREVEILQSDEYRVRRGIAQQESARNFQNHELSGARARIQDLEQMNATLDRRLHRAKQIIEEKSDQYEMLLEENGRLKKRIRDNREHFTMMMDGASLPSSPRADIHTPQRKAAAQPPHHALLENSRSFNGKLGSQDLLATLLAADQVLHGDSSRTQTPLQPKPRGHRNNHGHTRGAHSMSSLTPISHARMSESTQPRFFTPVNKKMRESRISPTPVSGRLDEEDEGRRDRDSTLSASDIEAVTDEDVPASQASSLATSMLRRYPGTSQEEPSIPTNLGKSSAMLQTKLFGHVKKAGLERPSDHMKRKSSNSQSKPVSPKKARGSSPLHLNVAV</sequence>
<feature type="region of interest" description="Disordered" evidence="2">
    <location>
        <begin position="138"/>
        <end position="258"/>
    </location>
</feature>
<keyword evidence="3" id="KW-1133">Transmembrane helix</keyword>
<feature type="transmembrane region" description="Helical" evidence="3">
    <location>
        <begin position="12"/>
        <end position="41"/>
    </location>
</feature>
<feature type="region of interest" description="Disordered" evidence="2">
    <location>
        <begin position="626"/>
        <end position="666"/>
    </location>
</feature>
<name>A0A178EXE3_TRIRU</name>
<evidence type="ECO:0000256" key="2">
    <source>
        <dbReference type="SAM" id="MobiDB-lite"/>
    </source>
</evidence>
<reference evidence="4 5" key="1">
    <citation type="submission" date="2016-05" db="EMBL/GenBank/DDBJ databases">
        <title>Genome sequencing of Trichophyton rubrum CMCC(F)T1i isolated from hair.</title>
        <authorList>
            <person name="Zhan P."/>
            <person name="Tao Y."/>
            <person name="Liu W."/>
        </authorList>
    </citation>
    <scope>NUCLEOTIDE SEQUENCE [LARGE SCALE GENOMIC DNA]</scope>
    <source>
        <strain evidence="5">CMCC(F)T1i</strain>
    </source>
</reference>
<feature type="compositionally biased region" description="Polar residues" evidence="2">
    <location>
        <begin position="140"/>
        <end position="149"/>
    </location>
</feature>
<feature type="compositionally biased region" description="Basic and acidic residues" evidence="2">
    <location>
        <begin position="150"/>
        <end position="163"/>
    </location>
</feature>
<organism evidence="4 5">
    <name type="scientific">Trichophyton rubrum</name>
    <name type="common">Athlete's foot fungus</name>
    <name type="synonym">Epidermophyton rubrum</name>
    <dbReference type="NCBI Taxonomy" id="5551"/>
    <lineage>
        <taxon>Eukaryota</taxon>
        <taxon>Fungi</taxon>
        <taxon>Dikarya</taxon>
        <taxon>Ascomycota</taxon>
        <taxon>Pezizomycotina</taxon>
        <taxon>Eurotiomycetes</taxon>
        <taxon>Eurotiomycetidae</taxon>
        <taxon>Onygenales</taxon>
        <taxon>Arthrodermataceae</taxon>
        <taxon>Trichophyton</taxon>
    </lineage>
</organism>
<feature type="region of interest" description="Disordered" evidence="2">
    <location>
        <begin position="425"/>
        <end position="450"/>
    </location>
</feature>
<keyword evidence="3" id="KW-0812">Transmembrane</keyword>
<evidence type="ECO:0000313" key="4">
    <source>
        <dbReference type="EMBL" id="OAL64063.1"/>
    </source>
</evidence>
<keyword evidence="1" id="KW-0175">Coiled coil</keyword>
<dbReference type="VEuPathDB" id="FungiDB:TERG_05684"/>
<accession>A0A178EXE3</accession>
<feature type="coiled-coil region" evidence="1">
    <location>
        <begin position="323"/>
        <end position="413"/>
    </location>
</feature>
<evidence type="ECO:0000313" key="5">
    <source>
        <dbReference type="Proteomes" id="UP000243015"/>
    </source>
</evidence>
<feature type="region of interest" description="Disordered" evidence="2">
    <location>
        <begin position="69"/>
        <end position="88"/>
    </location>
</feature>
<proteinExistence type="predicted"/>
<feature type="compositionally biased region" description="Polar residues" evidence="2">
    <location>
        <begin position="213"/>
        <end position="224"/>
    </location>
</feature>
<dbReference type="AlphaFoldDB" id="A0A178EXE3"/>
<feature type="compositionally biased region" description="Polar residues" evidence="2">
    <location>
        <begin position="233"/>
        <end position="258"/>
    </location>
</feature>
<keyword evidence="3" id="KW-0472">Membrane</keyword>
<evidence type="ECO:0000256" key="3">
    <source>
        <dbReference type="SAM" id="Phobius"/>
    </source>
</evidence>
<protein>
    <submittedName>
        <fullName evidence="4">Uncharacterized protein</fullName>
    </submittedName>
</protein>
<evidence type="ECO:0000256" key="1">
    <source>
        <dbReference type="SAM" id="Coils"/>
    </source>
</evidence>